<protein>
    <submittedName>
        <fullName evidence="1">Uncharacterized protein</fullName>
    </submittedName>
</protein>
<dbReference type="AlphaFoldDB" id="A0A285NE48"/>
<sequence>MVAKIHWIGKIKKYKVVIFLSGEKFIEAYTKTFMEAVRIVEKFKGGKLCVK</sequence>
<evidence type="ECO:0000313" key="1">
    <source>
        <dbReference type="EMBL" id="SNZ07725.1"/>
    </source>
</evidence>
<dbReference type="EMBL" id="OBEI01000003">
    <property type="protein sequence ID" value="SNZ07725.1"/>
    <property type="molecule type" value="Genomic_DNA"/>
</dbReference>
<organism evidence="1 2">
    <name type="scientific">Persephonella hydrogeniphila</name>
    <dbReference type="NCBI Taxonomy" id="198703"/>
    <lineage>
        <taxon>Bacteria</taxon>
        <taxon>Pseudomonadati</taxon>
        <taxon>Aquificota</taxon>
        <taxon>Aquificia</taxon>
        <taxon>Aquificales</taxon>
        <taxon>Hydrogenothermaceae</taxon>
        <taxon>Persephonella</taxon>
    </lineage>
</organism>
<name>A0A285NE48_9AQUI</name>
<proteinExistence type="predicted"/>
<dbReference type="RefSeq" id="WP_180753981.1">
    <property type="nucleotide sequence ID" value="NZ_OBEI01000003.1"/>
</dbReference>
<dbReference type="Proteomes" id="UP000219036">
    <property type="component" value="Unassembled WGS sequence"/>
</dbReference>
<evidence type="ECO:0000313" key="2">
    <source>
        <dbReference type="Proteomes" id="UP000219036"/>
    </source>
</evidence>
<keyword evidence="2" id="KW-1185">Reference proteome</keyword>
<gene>
    <name evidence="1" type="ORF">SAMN06265182_0986</name>
</gene>
<reference evidence="2" key="1">
    <citation type="submission" date="2017-09" db="EMBL/GenBank/DDBJ databases">
        <authorList>
            <person name="Varghese N."/>
            <person name="Submissions S."/>
        </authorList>
    </citation>
    <scope>NUCLEOTIDE SEQUENCE [LARGE SCALE GENOMIC DNA]</scope>
    <source>
        <strain evidence="2">DSM 15103</strain>
    </source>
</reference>
<accession>A0A285NE48</accession>